<evidence type="ECO:0000259" key="1">
    <source>
        <dbReference type="PROSITE" id="PS50090"/>
    </source>
</evidence>
<dbReference type="SUPFAM" id="SSF46689">
    <property type="entry name" value="Homeodomain-like"/>
    <property type="match status" value="1"/>
</dbReference>
<accession>A0A397ITW1</accession>
<evidence type="ECO:0000259" key="2">
    <source>
        <dbReference type="PROSITE" id="PS51294"/>
    </source>
</evidence>
<dbReference type="Gene3D" id="1.10.10.60">
    <property type="entry name" value="Homeodomain-like"/>
    <property type="match status" value="1"/>
</dbReference>
<evidence type="ECO:0000313" key="4">
    <source>
        <dbReference type="Proteomes" id="UP000266861"/>
    </source>
</evidence>
<dbReference type="InterPro" id="IPR009057">
    <property type="entry name" value="Homeodomain-like_sf"/>
</dbReference>
<evidence type="ECO:0000313" key="3">
    <source>
        <dbReference type="EMBL" id="RHZ76383.1"/>
    </source>
</evidence>
<dbReference type="PROSITE" id="PS50090">
    <property type="entry name" value="MYB_LIKE"/>
    <property type="match status" value="1"/>
</dbReference>
<feature type="domain" description="HTH myb-type" evidence="2">
    <location>
        <begin position="16"/>
        <end position="52"/>
    </location>
</feature>
<proteinExistence type="predicted"/>
<dbReference type="Pfam" id="PF00249">
    <property type="entry name" value="Myb_DNA-binding"/>
    <property type="match status" value="1"/>
</dbReference>
<gene>
    <name evidence="3" type="ORF">Glove_198g103</name>
</gene>
<dbReference type="EMBL" id="PQFF01000186">
    <property type="protein sequence ID" value="RHZ76383.1"/>
    <property type="molecule type" value="Genomic_DNA"/>
</dbReference>
<dbReference type="Proteomes" id="UP000266861">
    <property type="component" value="Unassembled WGS sequence"/>
</dbReference>
<dbReference type="AlphaFoldDB" id="A0A397ITW1"/>
<dbReference type="CDD" id="cd00167">
    <property type="entry name" value="SANT"/>
    <property type="match status" value="1"/>
</dbReference>
<dbReference type="InterPro" id="IPR001005">
    <property type="entry name" value="SANT/Myb"/>
</dbReference>
<feature type="domain" description="Myb-like" evidence="1">
    <location>
        <begin position="16"/>
        <end position="49"/>
    </location>
</feature>
<keyword evidence="4" id="KW-1185">Reference proteome</keyword>
<organism evidence="3 4">
    <name type="scientific">Diversispora epigaea</name>
    <dbReference type="NCBI Taxonomy" id="1348612"/>
    <lineage>
        <taxon>Eukaryota</taxon>
        <taxon>Fungi</taxon>
        <taxon>Fungi incertae sedis</taxon>
        <taxon>Mucoromycota</taxon>
        <taxon>Glomeromycotina</taxon>
        <taxon>Glomeromycetes</taxon>
        <taxon>Diversisporales</taxon>
        <taxon>Diversisporaceae</taxon>
        <taxon>Diversispora</taxon>
    </lineage>
</organism>
<protein>
    <submittedName>
        <fullName evidence="3">Uncharacterized protein</fullName>
    </submittedName>
</protein>
<comment type="caution">
    <text evidence="3">The sequence shown here is derived from an EMBL/GenBank/DDBJ whole genome shotgun (WGS) entry which is preliminary data.</text>
</comment>
<sequence>MIKEVAFFRETVFIETKEEDEILIRAVDLYGEKNWQQVVHCLDNRTRQQWLY</sequence>
<reference evidence="3 4" key="1">
    <citation type="submission" date="2018-08" db="EMBL/GenBank/DDBJ databases">
        <title>Genome and evolution of the arbuscular mycorrhizal fungus Diversispora epigaea (formerly Glomus versiforme) and its bacterial endosymbionts.</title>
        <authorList>
            <person name="Sun X."/>
            <person name="Fei Z."/>
            <person name="Harrison M."/>
        </authorList>
    </citation>
    <scope>NUCLEOTIDE SEQUENCE [LARGE SCALE GENOMIC DNA]</scope>
    <source>
        <strain evidence="3 4">IT104</strain>
    </source>
</reference>
<name>A0A397ITW1_9GLOM</name>
<dbReference type="PROSITE" id="PS51294">
    <property type="entry name" value="HTH_MYB"/>
    <property type="match status" value="1"/>
</dbReference>
<dbReference type="OrthoDB" id="2143914at2759"/>
<dbReference type="InterPro" id="IPR017930">
    <property type="entry name" value="Myb_dom"/>
</dbReference>